<accession>M2T391</accession>
<reference evidence="3" key="2">
    <citation type="journal article" date="2013" name="PLoS Genet.">
        <title>Comparative genome structure, secondary metabolite, and effector coding capacity across Cochliobolus pathogens.</title>
        <authorList>
            <person name="Condon B.J."/>
            <person name="Leng Y."/>
            <person name="Wu D."/>
            <person name="Bushley K.E."/>
            <person name="Ohm R.A."/>
            <person name="Otillar R."/>
            <person name="Martin J."/>
            <person name="Schackwitz W."/>
            <person name="Grimwood J."/>
            <person name="MohdZainudin N."/>
            <person name="Xue C."/>
            <person name="Wang R."/>
            <person name="Manning V.A."/>
            <person name="Dhillon B."/>
            <person name="Tu Z.J."/>
            <person name="Steffenson B.J."/>
            <person name="Salamov A."/>
            <person name="Sun H."/>
            <person name="Lowry S."/>
            <person name="LaButti K."/>
            <person name="Han J."/>
            <person name="Copeland A."/>
            <person name="Lindquist E."/>
            <person name="Barry K."/>
            <person name="Schmutz J."/>
            <person name="Baker S.E."/>
            <person name="Ciuffetti L.M."/>
            <person name="Grigoriev I.V."/>
            <person name="Zhong S."/>
            <person name="Turgeon B.G."/>
        </authorList>
    </citation>
    <scope>NUCLEOTIDE SEQUENCE [LARGE SCALE GENOMIC DNA]</scope>
    <source>
        <strain evidence="3">ND90Pr / ATCC 201652</strain>
    </source>
</reference>
<keyword evidence="1" id="KW-0812">Transmembrane</keyword>
<dbReference type="OrthoDB" id="10284980at2759"/>
<dbReference type="Proteomes" id="UP000016934">
    <property type="component" value="Unassembled WGS sequence"/>
</dbReference>
<feature type="transmembrane region" description="Helical" evidence="1">
    <location>
        <begin position="187"/>
        <end position="207"/>
    </location>
</feature>
<sequence length="209" mass="23475">MGTGAESPGLSCPLDVDLFPAYSDDSPLCDCSFGIPMEFGESFYLFSDFFLFPPYARSLGLHLSRVFLLSFSQESRIAWAFLCSCCERIFGVFSMLFVSYSFAAHLLLVLIVRRDQVLTGIGFPWAISRTCRCRCLCMESTWISLRLFLLVFLGAHLHDRCACSATVCLGWTLSCLYSVLIRWHSRFAHAPLAVAFALYATALLYSIPF</sequence>
<feature type="transmembrane region" description="Helical" evidence="1">
    <location>
        <begin position="133"/>
        <end position="156"/>
    </location>
</feature>
<organism evidence="2 3">
    <name type="scientific">Cochliobolus sativus (strain ND90Pr / ATCC 201652)</name>
    <name type="common">Common root rot and spot blotch fungus</name>
    <name type="synonym">Bipolaris sorokiniana</name>
    <dbReference type="NCBI Taxonomy" id="665912"/>
    <lineage>
        <taxon>Eukaryota</taxon>
        <taxon>Fungi</taxon>
        <taxon>Dikarya</taxon>
        <taxon>Ascomycota</taxon>
        <taxon>Pezizomycotina</taxon>
        <taxon>Dothideomycetes</taxon>
        <taxon>Pleosporomycetidae</taxon>
        <taxon>Pleosporales</taxon>
        <taxon>Pleosporineae</taxon>
        <taxon>Pleosporaceae</taxon>
        <taxon>Bipolaris</taxon>
    </lineage>
</organism>
<gene>
    <name evidence="2" type="ORF">COCSADRAFT_330474</name>
</gene>
<dbReference type="HOGENOM" id="CLU_114186_0_0_1"/>
<protein>
    <submittedName>
        <fullName evidence="2">Uncharacterized protein</fullName>
    </submittedName>
</protein>
<name>M2T391_COCSN</name>
<evidence type="ECO:0000313" key="3">
    <source>
        <dbReference type="Proteomes" id="UP000016934"/>
    </source>
</evidence>
<dbReference type="EMBL" id="KB445644">
    <property type="protein sequence ID" value="EMD63681.1"/>
    <property type="molecule type" value="Genomic_DNA"/>
</dbReference>
<evidence type="ECO:0000313" key="2">
    <source>
        <dbReference type="EMBL" id="EMD63681.1"/>
    </source>
</evidence>
<proteinExistence type="predicted"/>
<reference evidence="2 3" key="1">
    <citation type="journal article" date="2012" name="PLoS Pathog.">
        <title>Diverse lifestyles and strategies of plant pathogenesis encoded in the genomes of eighteen Dothideomycetes fungi.</title>
        <authorList>
            <person name="Ohm R.A."/>
            <person name="Feau N."/>
            <person name="Henrissat B."/>
            <person name="Schoch C.L."/>
            <person name="Horwitz B.A."/>
            <person name="Barry K.W."/>
            <person name="Condon B.J."/>
            <person name="Copeland A.C."/>
            <person name="Dhillon B."/>
            <person name="Glaser F."/>
            <person name="Hesse C.N."/>
            <person name="Kosti I."/>
            <person name="LaButti K."/>
            <person name="Lindquist E.A."/>
            <person name="Lucas S."/>
            <person name="Salamov A.A."/>
            <person name="Bradshaw R.E."/>
            <person name="Ciuffetti L."/>
            <person name="Hamelin R.C."/>
            <person name="Kema G.H.J."/>
            <person name="Lawrence C."/>
            <person name="Scott J.A."/>
            <person name="Spatafora J.W."/>
            <person name="Turgeon B.G."/>
            <person name="de Wit P.J.G.M."/>
            <person name="Zhong S."/>
            <person name="Goodwin S.B."/>
            <person name="Grigoriev I.V."/>
        </authorList>
    </citation>
    <scope>NUCLEOTIDE SEQUENCE [LARGE SCALE GENOMIC DNA]</scope>
    <source>
        <strain evidence="3">ND90Pr / ATCC 201652</strain>
    </source>
</reference>
<keyword evidence="1" id="KW-1133">Transmembrane helix</keyword>
<feature type="transmembrane region" description="Helical" evidence="1">
    <location>
        <begin position="89"/>
        <end position="112"/>
    </location>
</feature>
<dbReference type="AlphaFoldDB" id="M2T391"/>
<dbReference type="RefSeq" id="XP_007700722.1">
    <property type="nucleotide sequence ID" value="XM_007702532.1"/>
</dbReference>
<dbReference type="GeneID" id="19137017"/>
<dbReference type="OMA" id="CMESTWI"/>
<evidence type="ECO:0000256" key="1">
    <source>
        <dbReference type="SAM" id="Phobius"/>
    </source>
</evidence>
<dbReference type="KEGG" id="bsc:COCSADRAFT_330474"/>
<feature type="transmembrane region" description="Helical" evidence="1">
    <location>
        <begin position="162"/>
        <end position="180"/>
    </location>
</feature>
<keyword evidence="1" id="KW-0472">Membrane</keyword>
<keyword evidence="3" id="KW-1185">Reference proteome</keyword>